<organism evidence="3 4">
    <name type="scientific">Levilactobacillus suantsaiihabitans</name>
    <dbReference type="NCBI Taxonomy" id="2487722"/>
    <lineage>
        <taxon>Bacteria</taxon>
        <taxon>Bacillati</taxon>
        <taxon>Bacillota</taxon>
        <taxon>Bacilli</taxon>
        <taxon>Lactobacillales</taxon>
        <taxon>Lactobacillaceae</taxon>
        <taxon>Levilactobacillus</taxon>
    </lineage>
</organism>
<dbReference type="PANTHER" id="PTHR34216:SF7">
    <property type="entry name" value="POLY-BETA-1,6-N-ACETYL-D-GLUCOSAMINE N-DEACETYLASE"/>
    <property type="match status" value="1"/>
</dbReference>
<dbReference type="GO" id="GO:0016810">
    <property type="term" value="F:hydrolase activity, acting on carbon-nitrogen (but not peptide) bonds"/>
    <property type="evidence" value="ECO:0007669"/>
    <property type="project" value="InterPro"/>
</dbReference>
<evidence type="ECO:0000313" key="4">
    <source>
        <dbReference type="Proteomes" id="UP000297348"/>
    </source>
</evidence>
<dbReference type="InterPro" id="IPR051398">
    <property type="entry name" value="Polysacch_Deacetylase"/>
</dbReference>
<protein>
    <submittedName>
        <fullName evidence="3">Polysaccharide deacetylase</fullName>
    </submittedName>
</protein>
<evidence type="ECO:0000313" key="3">
    <source>
        <dbReference type="EMBL" id="TGD17756.1"/>
    </source>
</evidence>
<dbReference type="PANTHER" id="PTHR34216">
    <property type="match status" value="1"/>
</dbReference>
<proteinExistence type="predicted"/>
<dbReference type="AlphaFoldDB" id="A0A4Z0J805"/>
<dbReference type="Proteomes" id="UP000297348">
    <property type="component" value="Unassembled WGS sequence"/>
</dbReference>
<dbReference type="InterPro" id="IPR002509">
    <property type="entry name" value="NODB_dom"/>
</dbReference>
<gene>
    <name evidence="3" type="ORF">EGT51_11175</name>
</gene>
<name>A0A4Z0J805_9LACO</name>
<evidence type="ECO:0000256" key="1">
    <source>
        <dbReference type="ARBA" id="ARBA00022729"/>
    </source>
</evidence>
<dbReference type="RefSeq" id="WP_135368760.1">
    <property type="nucleotide sequence ID" value="NZ_RKLX01000023.1"/>
</dbReference>
<dbReference type="GO" id="GO:0005975">
    <property type="term" value="P:carbohydrate metabolic process"/>
    <property type="evidence" value="ECO:0007669"/>
    <property type="project" value="InterPro"/>
</dbReference>
<keyword evidence="4" id="KW-1185">Reference proteome</keyword>
<dbReference type="Pfam" id="PF01522">
    <property type="entry name" value="Polysacc_deac_1"/>
    <property type="match status" value="1"/>
</dbReference>
<keyword evidence="1" id="KW-0732">Signal</keyword>
<accession>A0A4Z0J805</accession>
<sequence length="294" mass="33592">MKRRTRQGLLIALVLTLVFSLGWTYQRQASKQHQTEESYALPARFKHMKNGIMVFCYHRVLKHSVPTEIAQTLSNNSQLHEFNVPADEFAAQMAFLKKHHVNVISATTMTRMVQSHRPITGKYVVLTFDDIDRSVIDNAIPVMRHYNFPFTTFIITGNTGMYREGSQMATWKEIKAAQDDAGELMTLGLHTHNLHHLTAKMQPVFLQPHYYGKFQRDFAKSVQELKDHTGVTATSFAYPYGGGTAQINNFLAQQDLNWVATLDSGIVTSDTNLNETPRLIVNHESWPSIRNWLK</sequence>
<dbReference type="EMBL" id="RKLX01000023">
    <property type="protein sequence ID" value="TGD17756.1"/>
    <property type="molecule type" value="Genomic_DNA"/>
</dbReference>
<evidence type="ECO:0000259" key="2">
    <source>
        <dbReference type="PROSITE" id="PS51677"/>
    </source>
</evidence>
<comment type="caution">
    <text evidence="3">The sequence shown here is derived from an EMBL/GenBank/DDBJ whole genome shotgun (WGS) entry which is preliminary data.</text>
</comment>
<dbReference type="OrthoDB" id="9778320at2"/>
<dbReference type="PROSITE" id="PS51677">
    <property type="entry name" value="NODB"/>
    <property type="match status" value="1"/>
</dbReference>
<dbReference type="InterPro" id="IPR011330">
    <property type="entry name" value="Glyco_hydro/deAcase_b/a-brl"/>
</dbReference>
<reference evidence="3 4" key="1">
    <citation type="submission" date="2018-10" db="EMBL/GenBank/DDBJ databases">
        <title>Lactobacillus sp. R7 and Lactobacillus sp. R19 isolated from fermented mustard green product of Taiwan.</title>
        <authorList>
            <person name="Lin S.-T."/>
        </authorList>
    </citation>
    <scope>NUCLEOTIDE SEQUENCE [LARGE SCALE GENOMIC DNA]</scope>
    <source>
        <strain evidence="3 4">BCRC 81129</strain>
    </source>
</reference>
<dbReference type="SUPFAM" id="SSF88713">
    <property type="entry name" value="Glycoside hydrolase/deacetylase"/>
    <property type="match status" value="1"/>
</dbReference>
<feature type="domain" description="NodB homology" evidence="2">
    <location>
        <begin position="122"/>
        <end position="294"/>
    </location>
</feature>
<dbReference type="Gene3D" id="3.20.20.370">
    <property type="entry name" value="Glycoside hydrolase/deacetylase"/>
    <property type="match status" value="1"/>
</dbReference>